<dbReference type="Proteomes" id="UP001432180">
    <property type="component" value="Chromosome"/>
</dbReference>
<keyword evidence="5" id="KW-1185">Reference proteome</keyword>
<evidence type="ECO:0000256" key="1">
    <source>
        <dbReference type="PROSITE-ProRule" id="PRU00339"/>
    </source>
</evidence>
<dbReference type="PANTHER" id="PTHR10098:SF112">
    <property type="entry name" value="SLR0380 PROTEIN"/>
    <property type="match status" value="1"/>
</dbReference>
<evidence type="ECO:0000313" key="5">
    <source>
        <dbReference type="Proteomes" id="UP001432180"/>
    </source>
</evidence>
<gene>
    <name evidence="4" type="ORF">Thiowin_02972</name>
</gene>
<sequence length="806" mass="87111">MRTPSMRSLIVPGLLAAMASLPILASNTSCEPESSVGLRAAEPNARQSQSIRQWSEQIARQATTTTERTSALLQRAESYRSLGRYYQAEEDYAAALDLAEGSGPSIETAIATLGLGEVALARRHHDKASVLLERAAQQAKHLKQPELIAASANALGNLRQAQGRQPAAADHYRGALTAATRAGDAGLAASAQVNLAALAGSGTPRSRELNGAFALAAALPAGNESARLLLRIGYLARQGGSDSSLALARKSLTMAAAQADTAGLQRERAEALGQSAELAAATGRAGEARGLLLQALQLAPLDAHDLRYQWEWQLARGFETAGDLKRALAAYRRAVGHLEKISGLIPVDYAEGRSSFRETLEPLYLGLSDLLLREAAATKNSGAKQQFLREARDNIEQLKVDELRDYFRDACIAPLRQKIDTLNRRTAVLYPVLFPDRLELILSAGGQMAQETLLVDPARIELAAQILAVKLRYDQPIEPEARELYNWLISPIESRLREDGIDTLIFVPDGALRSVPAAVLLGPSGYLVNEYAVATTLGLQLLQPKSLGQVRPKTLITGVSRPGPVIDELPDWWVSALVRQHRRSLGRGAGAELRGTSVPVQGRGSDGKGANILRAAREETIEALSLPGVAAEIEAISKRIPSEVLHNQDFLLERFVNELAQHPYRIVHIASHGLFQGPPEQNFIVTFDRKLDMRRLAAALKPKELDRTPIELLVLSACQTAEGDDRTPLGLSGIALQSGARSALGSLWPVSDAATQQLMEHFYAHLTQGDLSKARALQRAQQIMINSGVHDNPSDWGAFILVGNWL</sequence>
<dbReference type="SUPFAM" id="SSF48452">
    <property type="entry name" value="TPR-like"/>
    <property type="match status" value="1"/>
</dbReference>
<dbReference type="PANTHER" id="PTHR10098">
    <property type="entry name" value="RAPSYN-RELATED"/>
    <property type="match status" value="1"/>
</dbReference>
<dbReference type="PROSITE" id="PS50005">
    <property type="entry name" value="TPR"/>
    <property type="match status" value="1"/>
</dbReference>
<dbReference type="InterPro" id="IPR024983">
    <property type="entry name" value="CHAT_dom"/>
</dbReference>
<dbReference type="RefSeq" id="WP_328983729.1">
    <property type="nucleotide sequence ID" value="NZ_CP121472.1"/>
</dbReference>
<accession>A0ABZ0SBK7</accession>
<protein>
    <submittedName>
        <fullName evidence="4">ATPase</fullName>
    </submittedName>
</protein>
<feature type="signal peptide" evidence="2">
    <location>
        <begin position="1"/>
        <end position="25"/>
    </location>
</feature>
<proteinExistence type="predicted"/>
<feature type="repeat" description="TPR" evidence="1">
    <location>
        <begin position="69"/>
        <end position="102"/>
    </location>
</feature>
<evidence type="ECO:0000313" key="4">
    <source>
        <dbReference type="EMBL" id="WPL17929.1"/>
    </source>
</evidence>
<name>A0ABZ0SBK7_9GAMM</name>
<evidence type="ECO:0000256" key="2">
    <source>
        <dbReference type="SAM" id="SignalP"/>
    </source>
</evidence>
<dbReference type="InterPro" id="IPR011990">
    <property type="entry name" value="TPR-like_helical_dom_sf"/>
</dbReference>
<dbReference type="Gene3D" id="1.25.40.10">
    <property type="entry name" value="Tetratricopeptide repeat domain"/>
    <property type="match status" value="1"/>
</dbReference>
<keyword evidence="2" id="KW-0732">Signal</keyword>
<feature type="domain" description="CHAT" evidence="3">
    <location>
        <begin position="479"/>
        <end position="804"/>
    </location>
</feature>
<dbReference type="InterPro" id="IPR019734">
    <property type="entry name" value="TPR_rpt"/>
</dbReference>
<dbReference type="Pfam" id="PF13424">
    <property type="entry name" value="TPR_12"/>
    <property type="match status" value="1"/>
</dbReference>
<keyword evidence="1" id="KW-0802">TPR repeat</keyword>
<reference evidence="4 5" key="1">
    <citation type="journal article" date="2023" name="Microorganisms">
        <title>Thiorhodovibrio frisius and Trv. litoralis spp. nov., Two Novel Members from a Clade of Fastidious Purple Sulfur Bacteria That Exhibit Unique Red-Shifted Light-Harvesting Capabilities.</title>
        <authorList>
            <person name="Methner A."/>
            <person name="Kuzyk S.B."/>
            <person name="Petersen J."/>
            <person name="Bauer S."/>
            <person name="Brinkmann H."/>
            <person name="Sichau K."/>
            <person name="Wanner G."/>
            <person name="Wolf J."/>
            <person name="Neumann-Schaal M."/>
            <person name="Henke P."/>
            <person name="Tank M."/>
            <person name="Sproer C."/>
            <person name="Bunk B."/>
            <person name="Overmann J."/>
        </authorList>
    </citation>
    <scope>NUCLEOTIDE SEQUENCE [LARGE SCALE GENOMIC DNA]</scope>
    <source>
        <strain evidence="4 5">DSM 6702</strain>
    </source>
</reference>
<dbReference type="SMART" id="SM00028">
    <property type="entry name" value="TPR"/>
    <property type="match status" value="5"/>
</dbReference>
<feature type="chain" id="PRO_5047392357" evidence="2">
    <location>
        <begin position="26"/>
        <end position="806"/>
    </location>
</feature>
<evidence type="ECO:0000259" key="3">
    <source>
        <dbReference type="Pfam" id="PF12770"/>
    </source>
</evidence>
<organism evidence="4 5">
    <name type="scientific">Thiorhodovibrio winogradskyi</name>
    <dbReference type="NCBI Taxonomy" id="77007"/>
    <lineage>
        <taxon>Bacteria</taxon>
        <taxon>Pseudomonadati</taxon>
        <taxon>Pseudomonadota</taxon>
        <taxon>Gammaproteobacteria</taxon>
        <taxon>Chromatiales</taxon>
        <taxon>Chromatiaceae</taxon>
        <taxon>Thiorhodovibrio</taxon>
    </lineage>
</organism>
<dbReference type="EMBL" id="CP121472">
    <property type="protein sequence ID" value="WPL17929.1"/>
    <property type="molecule type" value="Genomic_DNA"/>
</dbReference>
<dbReference type="Pfam" id="PF12770">
    <property type="entry name" value="CHAT"/>
    <property type="match status" value="1"/>
</dbReference>